<evidence type="ECO:0000256" key="9">
    <source>
        <dbReference type="PIRSR" id="PIRSR001549-1"/>
    </source>
</evidence>
<feature type="binding site" evidence="9">
    <location>
        <position position="129"/>
    </location>
    <ligand>
        <name>L-histidine</name>
        <dbReference type="ChEBI" id="CHEBI:57595"/>
    </ligand>
</feature>
<comment type="similarity">
    <text evidence="3 8">Belongs to the class-II aminoacyl-tRNA synthetase family. HisZ subfamily.</text>
</comment>
<evidence type="ECO:0000256" key="8">
    <source>
        <dbReference type="HAMAP-Rule" id="MF_00125"/>
    </source>
</evidence>
<keyword evidence="11" id="KW-0808">Transferase</keyword>
<dbReference type="PIRSF" id="PIRSF001549">
    <property type="entry name" value="His-tRNA_synth"/>
    <property type="match status" value="1"/>
</dbReference>
<evidence type="ECO:0000256" key="4">
    <source>
        <dbReference type="ARBA" id="ARBA00011496"/>
    </source>
</evidence>
<evidence type="ECO:0000256" key="1">
    <source>
        <dbReference type="ARBA" id="ARBA00004496"/>
    </source>
</evidence>
<dbReference type="InterPro" id="IPR041715">
    <property type="entry name" value="HisRS-like_core"/>
</dbReference>
<dbReference type="HAMAP" id="MF_00125">
    <property type="entry name" value="HisZ"/>
    <property type="match status" value="1"/>
</dbReference>
<dbReference type="PANTHER" id="PTHR43707">
    <property type="entry name" value="HISTIDYL-TRNA SYNTHETASE"/>
    <property type="match status" value="1"/>
</dbReference>
<dbReference type="InterPro" id="IPR004516">
    <property type="entry name" value="HisRS/HisZ"/>
</dbReference>
<dbReference type="Pfam" id="PF13393">
    <property type="entry name" value="tRNA-synt_His"/>
    <property type="match status" value="1"/>
</dbReference>
<comment type="function">
    <text evidence="7 8">Required for the first step of histidine biosynthesis. May allow the feedback regulation of ATP phosphoribosyltransferase activity by histidine.</text>
</comment>
<comment type="subunit">
    <text evidence="4 8">Heteromultimer composed of HisG and HisZ subunits.</text>
</comment>
<dbReference type="Gene3D" id="3.30.930.10">
    <property type="entry name" value="Bira Bifunctional Protein, Domain 2"/>
    <property type="match status" value="1"/>
</dbReference>
<protein>
    <recommendedName>
        <fullName evidence="5 8">ATP phosphoribosyltransferase regulatory subunit</fullName>
    </recommendedName>
</protein>
<feature type="binding site" evidence="9">
    <location>
        <begin position="268"/>
        <end position="269"/>
    </location>
    <ligand>
        <name>L-histidine</name>
        <dbReference type="ChEBI" id="CHEBI:57595"/>
    </ligand>
</feature>
<dbReference type="SUPFAM" id="SSF55681">
    <property type="entry name" value="Class II aaRS and biotin synthetases"/>
    <property type="match status" value="1"/>
</dbReference>
<name>A0A6J4RBQ3_9ACTN</name>
<evidence type="ECO:0000313" key="11">
    <source>
        <dbReference type="EMBL" id="CAA9469633.1"/>
    </source>
</evidence>
<evidence type="ECO:0000259" key="10">
    <source>
        <dbReference type="Pfam" id="PF13393"/>
    </source>
</evidence>
<keyword evidence="11" id="KW-0328">Glycosyltransferase</keyword>
<organism evidence="11">
    <name type="scientific">uncultured Solirubrobacteraceae bacterium</name>
    <dbReference type="NCBI Taxonomy" id="1162706"/>
    <lineage>
        <taxon>Bacteria</taxon>
        <taxon>Bacillati</taxon>
        <taxon>Actinomycetota</taxon>
        <taxon>Thermoleophilia</taxon>
        <taxon>Solirubrobacterales</taxon>
        <taxon>Solirubrobacteraceae</taxon>
        <taxon>environmental samples</taxon>
    </lineage>
</organism>
<sequence length="328" mass="35334">MIAPTVVMHPTPSGTRDVLPDEMRELRAITEALRSTFAERDYGEIHTPALEYEHVHVRGGAVQPAYKLFDEQGNVLVLRSDMTLPIARVVSTRYAHAEPPLRFSYLDYAYRSVVPKRGEAREMLQAGIELVGSPGAVGTAEALEVLCASLDGAGLAGYRIGLGDASLFPALLASLGLDSVAAQEVMQSLADRDFVGLESTLELHDVDEGDARLLLAVAQTRGGREVLEHADRHVADAVAGMLEVHDLLPPAAAERLIFDLGLSLKLGYYTGAVFEVYDSALGAPIGGGGRYDDLLGRFGRSLPAVGWALNVERLHLAAVAEKERRGWV</sequence>
<feature type="binding site" evidence="9">
    <location>
        <position position="125"/>
    </location>
    <ligand>
        <name>L-histidine</name>
        <dbReference type="ChEBI" id="CHEBI:57595"/>
    </ligand>
</feature>
<dbReference type="GO" id="GO:0000105">
    <property type="term" value="P:L-histidine biosynthetic process"/>
    <property type="evidence" value="ECO:0007669"/>
    <property type="project" value="UniProtKB-UniRule"/>
</dbReference>
<dbReference type="AlphaFoldDB" id="A0A6J4RBQ3"/>
<dbReference type="CDD" id="cd00773">
    <property type="entry name" value="HisRS-like_core"/>
    <property type="match status" value="1"/>
</dbReference>
<keyword evidence="8" id="KW-0368">Histidine biosynthesis</keyword>
<evidence type="ECO:0000256" key="6">
    <source>
        <dbReference type="ARBA" id="ARBA00022490"/>
    </source>
</evidence>
<dbReference type="GO" id="GO:0004821">
    <property type="term" value="F:histidine-tRNA ligase activity"/>
    <property type="evidence" value="ECO:0007669"/>
    <property type="project" value="TreeGrafter"/>
</dbReference>
<comment type="miscellaneous">
    <text evidence="8">This function is generally fulfilled by the C-terminal part of HisG, which is missing in some bacteria such as this one.</text>
</comment>
<gene>
    <name evidence="8" type="primary">hisZ</name>
    <name evidence="11" type="ORF">AVDCRST_MAG65-651</name>
</gene>
<evidence type="ECO:0000256" key="2">
    <source>
        <dbReference type="ARBA" id="ARBA00004667"/>
    </source>
</evidence>
<dbReference type="GO" id="GO:0006427">
    <property type="term" value="P:histidyl-tRNA aminoacylation"/>
    <property type="evidence" value="ECO:0007669"/>
    <property type="project" value="TreeGrafter"/>
</dbReference>
<dbReference type="GO" id="GO:0016757">
    <property type="term" value="F:glycosyltransferase activity"/>
    <property type="evidence" value="ECO:0007669"/>
    <property type="project" value="UniProtKB-KW"/>
</dbReference>
<feature type="binding site" evidence="9">
    <location>
        <position position="111"/>
    </location>
    <ligand>
        <name>L-histidine</name>
        <dbReference type="ChEBI" id="CHEBI:57595"/>
    </ligand>
</feature>
<feature type="domain" description="Class II Histidinyl-tRNA synthetase (HisRS)-like catalytic core" evidence="10">
    <location>
        <begin position="14"/>
        <end position="314"/>
    </location>
</feature>
<dbReference type="InterPro" id="IPR045864">
    <property type="entry name" value="aa-tRNA-synth_II/BPL/LPL"/>
</dbReference>
<dbReference type="PANTHER" id="PTHR43707:SF1">
    <property type="entry name" value="HISTIDINE--TRNA LIGASE, MITOCHONDRIAL-RELATED"/>
    <property type="match status" value="1"/>
</dbReference>
<evidence type="ECO:0000256" key="7">
    <source>
        <dbReference type="ARBA" id="ARBA00025246"/>
    </source>
</evidence>
<accession>A0A6J4RBQ3</accession>
<dbReference type="EMBL" id="CADCVL010000113">
    <property type="protein sequence ID" value="CAA9469633.1"/>
    <property type="molecule type" value="Genomic_DNA"/>
</dbReference>
<dbReference type="GO" id="GO:0005737">
    <property type="term" value="C:cytoplasm"/>
    <property type="evidence" value="ECO:0007669"/>
    <property type="project" value="UniProtKB-SubCell"/>
</dbReference>
<dbReference type="InterPro" id="IPR004517">
    <property type="entry name" value="HisZ"/>
</dbReference>
<dbReference type="UniPathway" id="UPA00031">
    <property type="reaction ID" value="UER00006"/>
</dbReference>
<keyword evidence="6 8" id="KW-0963">Cytoplasm</keyword>
<comment type="pathway">
    <text evidence="2 8">Amino-acid biosynthesis; L-histidine biosynthesis; L-histidine from 5-phospho-alpha-D-ribose 1-diphosphate: step 1/9.</text>
</comment>
<proteinExistence type="inferred from homology"/>
<reference evidence="11" key="1">
    <citation type="submission" date="2020-02" db="EMBL/GenBank/DDBJ databases">
        <authorList>
            <person name="Meier V. D."/>
        </authorList>
    </citation>
    <scope>NUCLEOTIDE SEQUENCE</scope>
    <source>
        <strain evidence="11">AVDCRST_MAG65</strain>
    </source>
</reference>
<comment type="subcellular location">
    <subcellularLocation>
        <location evidence="1 8">Cytoplasm</location>
    </subcellularLocation>
</comment>
<feature type="binding site" evidence="9">
    <location>
        <begin position="81"/>
        <end position="83"/>
    </location>
    <ligand>
        <name>L-histidine</name>
        <dbReference type="ChEBI" id="CHEBI:57595"/>
    </ligand>
</feature>
<keyword evidence="8" id="KW-0028">Amino-acid biosynthesis</keyword>
<evidence type="ECO:0000256" key="3">
    <source>
        <dbReference type="ARBA" id="ARBA00005539"/>
    </source>
</evidence>
<evidence type="ECO:0000256" key="5">
    <source>
        <dbReference type="ARBA" id="ARBA00020397"/>
    </source>
</evidence>